<proteinExistence type="predicted"/>
<dbReference type="SUPFAM" id="SSF160719">
    <property type="entry name" value="gpW/gp25-like"/>
    <property type="match status" value="1"/>
</dbReference>
<organism evidence="2 3">
    <name type="scientific">Salinicola acroporae</name>
    <dbReference type="NCBI Taxonomy" id="1541440"/>
    <lineage>
        <taxon>Bacteria</taxon>
        <taxon>Pseudomonadati</taxon>
        <taxon>Pseudomonadota</taxon>
        <taxon>Gammaproteobacteria</taxon>
        <taxon>Oceanospirillales</taxon>
        <taxon>Halomonadaceae</taxon>
        <taxon>Salinicola</taxon>
    </lineage>
</organism>
<sequence length="116" mass="12590">MPGMNRTTGAALDGVEHIRQSIADILTTPIGSRVMRREYGSLIPDLIDQPLNDALMLRVYSAAVMAIIRWEPRLRVTGVRQIIDVESPGRVAVEVQGVTEDDNDVALALPLNGGEA</sequence>
<name>A0ABT6I046_9GAMM</name>
<reference evidence="2" key="2">
    <citation type="submission" date="2017-11" db="EMBL/GenBank/DDBJ databases">
        <authorList>
            <person name="Das S.K."/>
        </authorList>
    </citation>
    <scope>NUCLEOTIDE SEQUENCE</scope>
    <source>
        <strain evidence="2">S4-41</strain>
    </source>
</reference>
<protein>
    <submittedName>
        <fullName evidence="2">Baseplate assembly protein</fullName>
    </submittedName>
</protein>
<dbReference type="InterPro" id="IPR007048">
    <property type="entry name" value="IraD/Gp25-like"/>
</dbReference>
<gene>
    <name evidence="2" type="ORF">CUR86_00580</name>
</gene>
<evidence type="ECO:0000259" key="1">
    <source>
        <dbReference type="Pfam" id="PF04965"/>
    </source>
</evidence>
<reference evidence="2" key="1">
    <citation type="journal article" date="2015" name="Antonie Van Leeuwenhoek">
        <title>Comparative 16S rRNA signatures and multilocus sequence analysis for the genus Salinicola and description of Salinicola acroporae sp. nov., isolated from coral Acropora digitifera.</title>
        <authorList>
            <person name="Lepcha R.T."/>
            <person name="Poddar A."/>
            <person name="Schumann P."/>
            <person name="Das S.K."/>
        </authorList>
    </citation>
    <scope>NUCLEOTIDE SEQUENCE</scope>
    <source>
        <strain evidence="2">S4-41</strain>
    </source>
</reference>
<dbReference type="RefSeq" id="WP_110717299.1">
    <property type="nucleotide sequence ID" value="NZ_PGFS01000001.1"/>
</dbReference>
<dbReference type="Proteomes" id="UP001162135">
    <property type="component" value="Unassembled WGS sequence"/>
</dbReference>
<feature type="domain" description="IraD/Gp25-like" evidence="1">
    <location>
        <begin position="14"/>
        <end position="103"/>
    </location>
</feature>
<evidence type="ECO:0000313" key="3">
    <source>
        <dbReference type="Proteomes" id="UP001162135"/>
    </source>
</evidence>
<dbReference type="EMBL" id="PGFS01000001">
    <property type="protein sequence ID" value="MDH4571098.1"/>
    <property type="molecule type" value="Genomic_DNA"/>
</dbReference>
<evidence type="ECO:0000313" key="2">
    <source>
        <dbReference type="EMBL" id="MDH4571098.1"/>
    </source>
</evidence>
<accession>A0ABT6I046</accession>
<keyword evidence="3" id="KW-1185">Reference proteome</keyword>
<comment type="caution">
    <text evidence="2">The sequence shown here is derived from an EMBL/GenBank/DDBJ whole genome shotgun (WGS) entry which is preliminary data.</text>
</comment>
<dbReference type="Pfam" id="PF04965">
    <property type="entry name" value="GPW_gp25"/>
    <property type="match status" value="1"/>
</dbReference>
<dbReference type="Gene3D" id="3.10.450.40">
    <property type="match status" value="1"/>
</dbReference>